<dbReference type="HAMAP" id="MF_00719">
    <property type="entry name" value="CobS"/>
    <property type="match status" value="1"/>
</dbReference>
<keyword evidence="21" id="KW-1185">Reference proteome</keyword>
<evidence type="ECO:0000256" key="5">
    <source>
        <dbReference type="ARBA" id="ARBA00013200"/>
    </source>
</evidence>
<dbReference type="EMBL" id="FQVU01000004">
    <property type="protein sequence ID" value="SHH09998.1"/>
    <property type="molecule type" value="Genomic_DNA"/>
</dbReference>
<dbReference type="EC" id="2.7.8.26" evidence="5 19"/>
<dbReference type="GO" id="GO:0051073">
    <property type="term" value="F:adenosylcobinamide-GDP ribazoletransferase activity"/>
    <property type="evidence" value="ECO:0007669"/>
    <property type="project" value="UniProtKB-UniRule"/>
</dbReference>
<feature type="transmembrane region" description="Helical" evidence="19">
    <location>
        <begin position="30"/>
        <end position="50"/>
    </location>
</feature>
<feature type="transmembrane region" description="Helical" evidence="19">
    <location>
        <begin position="201"/>
        <end position="218"/>
    </location>
</feature>
<evidence type="ECO:0000256" key="11">
    <source>
        <dbReference type="ARBA" id="ARBA00022842"/>
    </source>
</evidence>
<organism evidence="20 21">
    <name type="scientific">Jatrophihabitans endophyticus</name>
    <dbReference type="NCBI Taxonomy" id="1206085"/>
    <lineage>
        <taxon>Bacteria</taxon>
        <taxon>Bacillati</taxon>
        <taxon>Actinomycetota</taxon>
        <taxon>Actinomycetes</taxon>
        <taxon>Jatrophihabitantales</taxon>
        <taxon>Jatrophihabitantaceae</taxon>
        <taxon>Jatrophihabitans</taxon>
    </lineage>
</organism>
<accession>A0A1M5Q7J2</accession>
<evidence type="ECO:0000313" key="21">
    <source>
        <dbReference type="Proteomes" id="UP000186132"/>
    </source>
</evidence>
<reference evidence="20 21" key="1">
    <citation type="submission" date="2016-11" db="EMBL/GenBank/DDBJ databases">
        <authorList>
            <person name="Jaros S."/>
            <person name="Januszkiewicz K."/>
            <person name="Wedrychowicz H."/>
        </authorList>
    </citation>
    <scope>NUCLEOTIDE SEQUENCE [LARGE SCALE GENOMIC DNA]</scope>
    <source>
        <strain evidence="20 21">DSM 45627</strain>
    </source>
</reference>
<dbReference type="PANTHER" id="PTHR34148">
    <property type="entry name" value="ADENOSYLCOBINAMIDE-GDP RIBAZOLETRANSFERASE"/>
    <property type="match status" value="1"/>
</dbReference>
<evidence type="ECO:0000256" key="12">
    <source>
        <dbReference type="ARBA" id="ARBA00022989"/>
    </source>
</evidence>
<evidence type="ECO:0000256" key="3">
    <source>
        <dbReference type="ARBA" id="ARBA00004663"/>
    </source>
</evidence>
<dbReference type="UniPathway" id="UPA00148">
    <property type="reaction ID" value="UER00238"/>
</dbReference>
<evidence type="ECO:0000256" key="10">
    <source>
        <dbReference type="ARBA" id="ARBA00022692"/>
    </source>
</evidence>
<name>A0A1M5Q7J2_9ACTN</name>
<evidence type="ECO:0000313" key="20">
    <source>
        <dbReference type="EMBL" id="SHH09998.1"/>
    </source>
</evidence>
<gene>
    <name evidence="19" type="primary">cobS</name>
    <name evidence="20" type="ORF">SAMN05443575_3319</name>
</gene>
<keyword evidence="13 19" id="KW-0472">Membrane</keyword>
<keyword evidence="9 19" id="KW-0808">Transferase</keyword>
<comment type="similarity">
    <text evidence="4 19">Belongs to the CobS family.</text>
</comment>
<evidence type="ECO:0000256" key="15">
    <source>
        <dbReference type="ARBA" id="ARBA00032605"/>
    </source>
</evidence>
<evidence type="ECO:0000256" key="4">
    <source>
        <dbReference type="ARBA" id="ARBA00010561"/>
    </source>
</evidence>
<dbReference type="GO" id="GO:0005886">
    <property type="term" value="C:plasma membrane"/>
    <property type="evidence" value="ECO:0007669"/>
    <property type="project" value="UniProtKB-SubCell"/>
</dbReference>
<keyword evidence="8 19" id="KW-0169">Cobalamin biosynthesis</keyword>
<evidence type="ECO:0000256" key="1">
    <source>
        <dbReference type="ARBA" id="ARBA00001946"/>
    </source>
</evidence>
<comment type="function">
    <text evidence="14 19">Joins adenosylcobinamide-GDP and alpha-ribazole to generate adenosylcobalamin (Ado-cobalamin). Also synthesizes adenosylcobalamin 5'-phosphate from adenosylcobinamide-GDP and alpha-ribazole 5'-phosphate.</text>
</comment>
<dbReference type="Proteomes" id="UP000186132">
    <property type="component" value="Unassembled WGS sequence"/>
</dbReference>
<evidence type="ECO:0000256" key="16">
    <source>
        <dbReference type="ARBA" id="ARBA00032853"/>
    </source>
</evidence>
<evidence type="ECO:0000256" key="13">
    <source>
        <dbReference type="ARBA" id="ARBA00023136"/>
    </source>
</evidence>
<feature type="transmembrane region" description="Helical" evidence="19">
    <location>
        <begin position="134"/>
        <end position="157"/>
    </location>
</feature>
<evidence type="ECO:0000256" key="8">
    <source>
        <dbReference type="ARBA" id="ARBA00022573"/>
    </source>
</evidence>
<dbReference type="Pfam" id="PF02654">
    <property type="entry name" value="CobS"/>
    <property type="match status" value="1"/>
</dbReference>
<dbReference type="AlphaFoldDB" id="A0A1M5Q7J2"/>
<feature type="transmembrane region" description="Helical" evidence="19">
    <location>
        <begin position="169"/>
        <end position="195"/>
    </location>
</feature>
<keyword evidence="10 19" id="KW-0812">Transmembrane</keyword>
<proteinExistence type="inferred from homology"/>
<evidence type="ECO:0000256" key="14">
    <source>
        <dbReference type="ARBA" id="ARBA00025228"/>
    </source>
</evidence>
<evidence type="ECO:0000256" key="17">
    <source>
        <dbReference type="ARBA" id="ARBA00048623"/>
    </source>
</evidence>
<comment type="catalytic activity">
    <reaction evidence="17 19">
        <text>alpha-ribazole + adenosylcob(III)inamide-GDP = adenosylcob(III)alamin + GMP + H(+)</text>
        <dbReference type="Rhea" id="RHEA:16049"/>
        <dbReference type="ChEBI" id="CHEBI:10329"/>
        <dbReference type="ChEBI" id="CHEBI:15378"/>
        <dbReference type="ChEBI" id="CHEBI:18408"/>
        <dbReference type="ChEBI" id="CHEBI:58115"/>
        <dbReference type="ChEBI" id="CHEBI:60487"/>
        <dbReference type="EC" id="2.7.8.26"/>
    </reaction>
</comment>
<comment type="subcellular location">
    <subcellularLocation>
        <location evidence="2 19">Cell membrane</location>
        <topology evidence="2 19">Multi-pass membrane protein</topology>
    </subcellularLocation>
</comment>
<comment type="pathway">
    <text evidence="3 19">Cofactor biosynthesis; adenosylcobalamin biosynthesis; adenosylcobalamin from cob(II)yrinate a,c-diamide: step 7/7.</text>
</comment>
<comment type="catalytic activity">
    <reaction evidence="18 19">
        <text>alpha-ribazole 5'-phosphate + adenosylcob(III)inamide-GDP = adenosylcob(III)alamin 5'-phosphate + GMP + H(+)</text>
        <dbReference type="Rhea" id="RHEA:23560"/>
        <dbReference type="ChEBI" id="CHEBI:15378"/>
        <dbReference type="ChEBI" id="CHEBI:57918"/>
        <dbReference type="ChEBI" id="CHEBI:58115"/>
        <dbReference type="ChEBI" id="CHEBI:60487"/>
        <dbReference type="ChEBI" id="CHEBI:60493"/>
        <dbReference type="EC" id="2.7.8.26"/>
    </reaction>
</comment>
<evidence type="ECO:0000256" key="19">
    <source>
        <dbReference type="HAMAP-Rule" id="MF_00719"/>
    </source>
</evidence>
<keyword evidence="11 19" id="KW-0460">Magnesium</keyword>
<evidence type="ECO:0000256" key="7">
    <source>
        <dbReference type="ARBA" id="ARBA00022475"/>
    </source>
</evidence>
<dbReference type="GO" id="GO:0009236">
    <property type="term" value="P:cobalamin biosynthetic process"/>
    <property type="evidence" value="ECO:0007669"/>
    <property type="project" value="UniProtKB-UniRule"/>
</dbReference>
<feature type="transmembrane region" description="Helical" evidence="19">
    <location>
        <begin position="108"/>
        <end position="128"/>
    </location>
</feature>
<sequence>MSGLRTALGLFTVLPVGAPPTLTPTDARRALRWLPALGLALGAAAALPLAAVRAGAPHAGLLGAVGAVALLALLTRGLHLDGLADTADGLGSRAPAARALAIMRQSDIGPFGVVAILVAVLVDIAALAAVPHGTWAGCAALAVAAATGRLAVVHAAAARPAHPDGFGALVQGAAPGGVVVVETAGVLAAGGLLAAAVGASWWWWLGGQAVALAAAAGLRWHASRRLGGTTGDVYGALVETATALTLAGLCLR</sequence>
<evidence type="ECO:0000256" key="9">
    <source>
        <dbReference type="ARBA" id="ARBA00022679"/>
    </source>
</evidence>
<evidence type="ECO:0000256" key="6">
    <source>
        <dbReference type="ARBA" id="ARBA00015850"/>
    </source>
</evidence>
<keyword evidence="12 19" id="KW-1133">Transmembrane helix</keyword>
<dbReference type="RefSeq" id="WP_073391502.1">
    <property type="nucleotide sequence ID" value="NZ_FQVU01000004.1"/>
</dbReference>
<dbReference type="STRING" id="1206085.SAMN05443575_3319"/>
<dbReference type="GO" id="GO:0008818">
    <property type="term" value="F:cobalamin 5'-phosphate synthase activity"/>
    <property type="evidence" value="ECO:0007669"/>
    <property type="project" value="UniProtKB-UniRule"/>
</dbReference>
<dbReference type="PANTHER" id="PTHR34148:SF1">
    <property type="entry name" value="ADENOSYLCOBINAMIDE-GDP RIBAZOLETRANSFERASE"/>
    <property type="match status" value="1"/>
</dbReference>
<evidence type="ECO:0000256" key="18">
    <source>
        <dbReference type="ARBA" id="ARBA00049504"/>
    </source>
</evidence>
<comment type="cofactor">
    <cofactor evidence="1 19">
        <name>Mg(2+)</name>
        <dbReference type="ChEBI" id="CHEBI:18420"/>
    </cofactor>
</comment>
<feature type="transmembrane region" description="Helical" evidence="19">
    <location>
        <begin position="56"/>
        <end position="74"/>
    </location>
</feature>
<evidence type="ECO:0000256" key="2">
    <source>
        <dbReference type="ARBA" id="ARBA00004651"/>
    </source>
</evidence>
<keyword evidence="7 19" id="KW-1003">Cell membrane</keyword>
<protein>
    <recommendedName>
        <fullName evidence="6 19">Adenosylcobinamide-GDP ribazoletransferase</fullName>
        <ecNumber evidence="5 19">2.7.8.26</ecNumber>
    </recommendedName>
    <alternativeName>
        <fullName evidence="16 19">Cobalamin synthase</fullName>
    </alternativeName>
    <alternativeName>
        <fullName evidence="15 19">Cobalamin-5'-phosphate synthase</fullName>
    </alternativeName>
</protein>
<dbReference type="InterPro" id="IPR003805">
    <property type="entry name" value="CobS"/>
</dbReference>